<feature type="domain" description="Septum formation-related" evidence="2">
    <location>
        <begin position="58"/>
        <end position="272"/>
    </location>
</feature>
<comment type="caution">
    <text evidence="3">The sequence shown here is derived from an EMBL/GenBank/DDBJ whole genome shotgun (WGS) entry which is preliminary data.</text>
</comment>
<evidence type="ECO:0000313" key="3">
    <source>
        <dbReference type="EMBL" id="MBB4959508.1"/>
    </source>
</evidence>
<dbReference type="Proteomes" id="UP000578819">
    <property type="component" value="Unassembled WGS sequence"/>
</dbReference>
<dbReference type="RefSeq" id="WP_184535422.1">
    <property type="nucleotide sequence ID" value="NZ_JACHJW010000001.1"/>
</dbReference>
<reference evidence="3 4" key="1">
    <citation type="submission" date="2020-08" db="EMBL/GenBank/DDBJ databases">
        <title>Sequencing the genomes of 1000 actinobacteria strains.</title>
        <authorList>
            <person name="Klenk H.-P."/>
        </authorList>
    </citation>
    <scope>NUCLEOTIDE SEQUENCE [LARGE SCALE GENOMIC DNA]</scope>
    <source>
        <strain evidence="3 4">DSM 45886</strain>
    </source>
</reference>
<feature type="signal peptide" evidence="1">
    <location>
        <begin position="1"/>
        <end position="22"/>
    </location>
</feature>
<evidence type="ECO:0000256" key="1">
    <source>
        <dbReference type="SAM" id="SignalP"/>
    </source>
</evidence>
<gene>
    <name evidence="3" type="ORF">FHR38_003241</name>
</gene>
<protein>
    <recommendedName>
        <fullName evidence="2">Septum formation-related domain-containing protein</fullName>
    </recommendedName>
</protein>
<organism evidence="3 4">
    <name type="scientific">Micromonospora polyrhachis</name>
    <dbReference type="NCBI Taxonomy" id="1282883"/>
    <lineage>
        <taxon>Bacteria</taxon>
        <taxon>Bacillati</taxon>
        <taxon>Actinomycetota</taxon>
        <taxon>Actinomycetes</taxon>
        <taxon>Micromonosporales</taxon>
        <taxon>Micromonosporaceae</taxon>
        <taxon>Micromonospora</taxon>
    </lineage>
</organism>
<evidence type="ECO:0000313" key="4">
    <source>
        <dbReference type="Proteomes" id="UP000578819"/>
    </source>
</evidence>
<dbReference type="Pfam" id="PF13845">
    <property type="entry name" value="Septum_form"/>
    <property type="match status" value="1"/>
</dbReference>
<evidence type="ECO:0000259" key="2">
    <source>
        <dbReference type="Pfam" id="PF13845"/>
    </source>
</evidence>
<dbReference type="AlphaFoldDB" id="A0A7W7WQN8"/>
<keyword evidence="4" id="KW-1185">Reference proteome</keyword>
<dbReference type="InterPro" id="IPR026004">
    <property type="entry name" value="Septum_form"/>
</dbReference>
<sequence length="296" mass="32043">MRRWLTTVALAGTAGLLLTACGAPGGADGDLVDDWAALPELTSFTPPAEVCHDESSFDDTPSAADFAPVDCSAKHRQETIYVGKFTGDSSSSPEDDSAEFQAAYAECDAKATEYVGAQWRDGRLWLTVAKPTSQAWSGGARWFRCDLIEVAEVDGDKDPESRTGSLKGALASPSPLSLGCYQSKTVSGRIDTMTPTECTQAHNTEYVGTWQAPEMSYPTKDSDWSRFYDECRKVVAEYVDLPSDDKLRYRTGVVALAGGSTGWKMGNRGVRCFLWLSDRTLTKSLKDAGSSALPIR</sequence>
<accession>A0A7W7WQN8</accession>
<dbReference type="PROSITE" id="PS51257">
    <property type="entry name" value="PROKAR_LIPOPROTEIN"/>
    <property type="match status" value="1"/>
</dbReference>
<name>A0A7W7WQN8_9ACTN</name>
<proteinExistence type="predicted"/>
<keyword evidence="1" id="KW-0732">Signal</keyword>
<feature type="chain" id="PRO_5039175385" description="Septum formation-related domain-containing protein" evidence="1">
    <location>
        <begin position="23"/>
        <end position="296"/>
    </location>
</feature>
<dbReference type="EMBL" id="JACHJW010000001">
    <property type="protein sequence ID" value="MBB4959508.1"/>
    <property type="molecule type" value="Genomic_DNA"/>
</dbReference>